<feature type="transmembrane region" description="Helical" evidence="1">
    <location>
        <begin position="14"/>
        <end position="38"/>
    </location>
</feature>
<evidence type="ECO:0000313" key="2">
    <source>
        <dbReference type="EMBL" id="SPF77854.1"/>
    </source>
</evidence>
<feature type="transmembrane region" description="Helical" evidence="1">
    <location>
        <begin position="103"/>
        <end position="131"/>
    </location>
</feature>
<name>A0A2R8APS3_9RHOB</name>
<dbReference type="OrthoDB" id="7629477at2"/>
<protein>
    <recommendedName>
        <fullName evidence="4">Rod shape-determining protein MreD</fullName>
    </recommendedName>
</protein>
<reference evidence="3" key="1">
    <citation type="submission" date="2018-03" db="EMBL/GenBank/DDBJ databases">
        <authorList>
            <person name="Rodrigo-Torres L."/>
            <person name="Arahal R. D."/>
            <person name="Lucena T."/>
        </authorList>
    </citation>
    <scope>NUCLEOTIDE SEQUENCE [LARGE SCALE GENOMIC DNA]</scope>
    <source>
        <strain evidence="3">CECT 8871</strain>
    </source>
</reference>
<accession>A0A2R8APS3</accession>
<keyword evidence="1" id="KW-1133">Transmembrane helix</keyword>
<dbReference type="RefSeq" id="WP_108884538.1">
    <property type="nucleotide sequence ID" value="NZ_OMOJ01000001.1"/>
</dbReference>
<proteinExistence type="predicted"/>
<dbReference type="Proteomes" id="UP000244904">
    <property type="component" value="Unassembled WGS sequence"/>
</dbReference>
<gene>
    <name evidence="2" type="ORF">PRI8871_00440</name>
</gene>
<keyword evidence="1" id="KW-0472">Membrane</keyword>
<keyword evidence="3" id="KW-1185">Reference proteome</keyword>
<evidence type="ECO:0008006" key="4">
    <source>
        <dbReference type="Google" id="ProtNLM"/>
    </source>
</evidence>
<evidence type="ECO:0000256" key="1">
    <source>
        <dbReference type="SAM" id="Phobius"/>
    </source>
</evidence>
<feature type="transmembrane region" description="Helical" evidence="1">
    <location>
        <begin position="137"/>
        <end position="162"/>
    </location>
</feature>
<organism evidence="2 3">
    <name type="scientific">Pseudoprimorskyibacter insulae</name>
    <dbReference type="NCBI Taxonomy" id="1695997"/>
    <lineage>
        <taxon>Bacteria</taxon>
        <taxon>Pseudomonadati</taxon>
        <taxon>Pseudomonadota</taxon>
        <taxon>Alphaproteobacteria</taxon>
        <taxon>Rhodobacterales</taxon>
        <taxon>Paracoccaceae</taxon>
        <taxon>Pseudoprimorskyibacter</taxon>
    </lineage>
</organism>
<dbReference type="EMBL" id="OMOJ01000001">
    <property type="protein sequence ID" value="SPF77854.1"/>
    <property type="molecule type" value="Genomic_DNA"/>
</dbReference>
<dbReference type="AlphaFoldDB" id="A0A2R8APS3"/>
<keyword evidence="1" id="KW-0812">Transmembrane</keyword>
<sequence>MAEARPARLWSMRLGYLLLSCVLIFCNLLPLDLMPTRWAGPDLLLAMTFAWALRRPDYVPALSIAAMFLLADLMFQRPPGLWAALALVATEWLKSRERRHRSLTFVIEWTSVTLLILAVAIGNRLLMLLVIAEPGPLFLAAMQAIMTIVLYPLVVLVSRFVFGVRRPTLGEMDSTGQMH</sequence>
<evidence type="ECO:0000313" key="3">
    <source>
        <dbReference type="Proteomes" id="UP000244904"/>
    </source>
</evidence>